<evidence type="ECO:0000313" key="3">
    <source>
        <dbReference type="Proteomes" id="UP001301769"/>
    </source>
</evidence>
<keyword evidence="3" id="KW-1185">Reference proteome</keyword>
<proteinExistence type="predicted"/>
<dbReference type="AlphaFoldDB" id="A0AAN6YJ91"/>
<reference evidence="2" key="2">
    <citation type="submission" date="2023-05" db="EMBL/GenBank/DDBJ databases">
        <authorList>
            <consortium name="Lawrence Berkeley National Laboratory"/>
            <person name="Steindorff A."/>
            <person name="Hensen N."/>
            <person name="Bonometti L."/>
            <person name="Westerberg I."/>
            <person name="Brannstrom I.O."/>
            <person name="Guillou S."/>
            <person name="Cros-Aarteil S."/>
            <person name="Calhoun S."/>
            <person name="Haridas S."/>
            <person name="Kuo A."/>
            <person name="Mondo S."/>
            <person name="Pangilinan J."/>
            <person name="Riley R."/>
            <person name="Labutti K."/>
            <person name="Andreopoulos B."/>
            <person name="Lipzen A."/>
            <person name="Chen C."/>
            <person name="Yanf M."/>
            <person name="Daum C."/>
            <person name="Ng V."/>
            <person name="Clum A."/>
            <person name="Ohm R."/>
            <person name="Martin F."/>
            <person name="Silar P."/>
            <person name="Natvig D."/>
            <person name="Lalanne C."/>
            <person name="Gautier V."/>
            <person name="Ament-Velasquez S.L."/>
            <person name="Kruys A."/>
            <person name="Hutchinson M.I."/>
            <person name="Powell A.J."/>
            <person name="Barry K."/>
            <person name="Miller A.N."/>
            <person name="Grigoriev I.V."/>
            <person name="Debuchy R."/>
            <person name="Gladieux P."/>
            <person name="Thoren M.H."/>
            <person name="Johannesson H."/>
        </authorList>
    </citation>
    <scope>NUCLEOTIDE SEQUENCE</scope>
    <source>
        <strain evidence="2">PSN293</strain>
    </source>
</reference>
<dbReference type="EMBL" id="MU858061">
    <property type="protein sequence ID" value="KAK4217197.1"/>
    <property type="molecule type" value="Genomic_DNA"/>
</dbReference>
<reference evidence="2" key="1">
    <citation type="journal article" date="2023" name="Mol. Phylogenet. Evol.">
        <title>Genome-scale phylogeny and comparative genomics of the fungal order Sordariales.</title>
        <authorList>
            <person name="Hensen N."/>
            <person name="Bonometti L."/>
            <person name="Westerberg I."/>
            <person name="Brannstrom I.O."/>
            <person name="Guillou S."/>
            <person name="Cros-Aarteil S."/>
            <person name="Calhoun S."/>
            <person name="Haridas S."/>
            <person name="Kuo A."/>
            <person name="Mondo S."/>
            <person name="Pangilinan J."/>
            <person name="Riley R."/>
            <person name="LaButti K."/>
            <person name="Andreopoulos B."/>
            <person name="Lipzen A."/>
            <person name="Chen C."/>
            <person name="Yan M."/>
            <person name="Daum C."/>
            <person name="Ng V."/>
            <person name="Clum A."/>
            <person name="Steindorff A."/>
            <person name="Ohm R.A."/>
            <person name="Martin F."/>
            <person name="Silar P."/>
            <person name="Natvig D.O."/>
            <person name="Lalanne C."/>
            <person name="Gautier V."/>
            <person name="Ament-Velasquez S.L."/>
            <person name="Kruys A."/>
            <person name="Hutchinson M.I."/>
            <person name="Powell A.J."/>
            <person name="Barry K."/>
            <person name="Miller A.N."/>
            <person name="Grigoriev I.V."/>
            <person name="Debuchy R."/>
            <person name="Gladieux P."/>
            <person name="Hiltunen Thoren M."/>
            <person name="Johannesson H."/>
        </authorList>
    </citation>
    <scope>NUCLEOTIDE SEQUENCE</scope>
    <source>
        <strain evidence="2">PSN293</strain>
    </source>
</reference>
<accession>A0AAN6YJ91</accession>
<name>A0AAN6YJ91_9PEZI</name>
<gene>
    <name evidence="2" type="ORF">QBC37DRAFT_479876</name>
</gene>
<evidence type="ECO:0000256" key="1">
    <source>
        <dbReference type="SAM" id="MobiDB-lite"/>
    </source>
</evidence>
<sequence length="275" mass="30227">MSSGRRASFVKTTQAYRHVDAAVRKLSDSDHLRPGIHFILLEFLAPYSFRNAWGTDVTEVIYRLSTIPAGFRHVRMLIVKVVKRLKEDGGGLDLSGRAYDFDDGSSERQSPLDPFIVQEHWAQTGRVVTQRDDALGPSSSSALKKTADWRQSVWGYDPDSGLLAMGTTTDEASAVEIYVPSRAAGRGMKEYTLHNNNCAKYAYQIAKGAISQSSSPSLVSGPHWGSQWAVLLRRNPAVVFWSQIAAADSQSSQGIDDSQLVADRESMDRGFGVPS</sequence>
<organism evidence="2 3">
    <name type="scientific">Rhypophila decipiens</name>
    <dbReference type="NCBI Taxonomy" id="261697"/>
    <lineage>
        <taxon>Eukaryota</taxon>
        <taxon>Fungi</taxon>
        <taxon>Dikarya</taxon>
        <taxon>Ascomycota</taxon>
        <taxon>Pezizomycotina</taxon>
        <taxon>Sordariomycetes</taxon>
        <taxon>Sordariomycetidae</taxon>
        <taxon>Sordariales</taxon>
        <taxon>Naviculisporaceae</taxon>
        <taxon>Rhypophila</taxon>
    </lineage>
</organism>
<protein>
    <submittedName>
        <fullName evidence="2">Uncharacterized protein</fullName>
    </submittedName>
</protein>
<evidence type="ECO:0000313" key="2">
    <source>
        <dbReference type="EMBL" id="KAK4217197.1"/>
    </source>
</evidence>
<comment type="caution">
    <text evidence="2">The sequence shown here is derived from an EMBL/GenBank/DDBJ whole genome shotgun (WGS) entry which is preliminary data.</text>
</comment>
<feature type="region of interest" description="Disordered" evidence="1">
    <location>
        <begin position="252"/>
        <end position="275"/>
    </location>
</feature>
<dbReference type="Proteomes" id="UP001301769">
    <property type="component" value="Unassembled WGS sequence"/>
</dbReference>